<feature type="transmembrane region" description="Helical" evidence="8">
    <location>
        <begin position="118"/>
        <end position="142"/>
    </location>
</feature>
<dbReference type="AlphaFoldDB" id="A0A2T6AQ77"/>
<keyword evidence="3 8" id="KW-0813">Transport</keyword>
<sequence>MSHRPATGTGRQTLADRLPTFLFPRLSPIALTGVFLAIFLIGFLIFPVLQVIHVAFQNPATGALTLQNFGDFFATALFRESFVNSFYVSAMSVVVATVIALPLAYITTRFNFGGSALIQSLGFIPLIMPPFVGAVAMQLIFGRNGTINLLLRQHLGFTIPFMEGLNGVTLVQSIHYFPFILINLSASLRNIDRSMEEAAQNLGAHGLRLFRRVVFPL</sequence>
<protein>
    <submittedName>
        <fullName evidence="10">Binding-protein-dependent transport system inner membrane component</fullName>
    </submittedName>
</protein>
<comment type="caution">
    <text evidence="10">The sequence shown here is derived from an EMBL/GenBank/DDBJ whole genome shotgun (WGS) entry which is preliminary data.</text>
</comment>
<dbReference type="GO" id="GO:0055085">
    <property type="term" value="P:transmembrane transport"/>
    <property type="evidence" value="ECO:0007669"/>
    <property type="project" value="InterPro"/>
</dbReference>
<organism evidence="10 11">
    <name type="scientific">Gemmobacter caeni</name>
    <dbReference type="NCBI Taxonomy" id="589035"/>
    <lineage>
        <taxon>Bacteria</taxon>
        <taxon>Pseudomonadati</taxon>
        <taxon>Pseudomonadota</taxon>
        <taxon>Alphaproteobacteria</taxon>
        <taxon>Rhodobacterales</taxon>
        <taxon>Paracoccaceae</taxon>
        <taxon>Gemmobacter</taxon>
    </lineage>
</organism>
<dbReference type="GO" id="GO:0005886">
    <property type="term" value="C:plasma membrane"/>
    <property type="evidence" value="ECO:0007669"/>
    <property type="project" value="UniProtKB-SubCell"/>
</dbReference>
<evidence type="ECO:0000313" key="10">
    <source>
        <dbReference type="EMBL" id="PTX45940.1"/>
    </source>
</evidence>
<reference evidence="10 11" key="1">
    <citation type="submission" date="2018-04" db="EMBL/GenBank/DDBJ databases">
        <title>Genomic Encyclopedia of Archaeal and Bacterial Type Strains, Phase II (KMG-II): from individual species to whole genera.</title>
        <authorList>
            <person name="Goeker M."/>
        </authorList>
    </citation>
    <scope>NUCLEOTIDE SEQUENCE [LARGE SCALE GENOMIC DNA]</scope>
    <source>
        <strain evidence="10 11">DSM 21823</strain>
    </source>
</reference>
<evidence type="ECO:0000256" key="8">
    <source>
        <dbReference type="RuleBase" id="RU363032"/>
    </source>
</evidence>
<dbReference type="PANTHER" id="PTHR42929">
    <property type="entry name" value="INNER MEMBRANE ABC TRANSPORTER PERMEASE PROTEIN YDCU-RELATED-RELATED"/>
    <property type="match status" value="1"/>
</dbReference>
<dbReference type="Proteomes" id="UP000244224">
    <property type="component" value="Unassembled WGS sequence"/>
</dbReference>
<comment type="similarity">
    <text evidence="2">Belongs to the binding-protein-dependent transport system permease family. CysTW subfamily.</text>
</comment>
<keyword evidence="6 8" id="KW-1133">Transmembrane helix</keyword>
<keyword evidence="4" id="KW-1003">Cell membrane</keyword>
<evidence type="ECO:0000256" key="2">
    <source>
        <dbReference type="ARBA" id="ARBA00007069"/>
    </source>
</evidence>
<comment type="subcellular location">
    <subcellularLocation>
        <location evidence="1 8">Cell membrane</location>
        <topology evidence="1 8">Multi-pass membrane protein</topology>
    </subcellularLocation>
</comment>
<gene>
    <name evidence="10" type="ORF">C8N34_1192</name>
</gene>
<dbReference type="Gene3D" id="1.10.3720.10">
    <property type="entry name" value="MetI-like"/>
    <property type="match status" value="1"/>
</dbReference>
<evidence type="ECO:0000256" key="7">
    <source>
        <dbReference type="ARBA" id="ARBA00023136"/>
    </source>
</evidence>
<dbReference type="PROSITE" id="PS50928">
    <property type="entry name" value="ABC_TM1"/>
    <property type="match status" value="1"/>
</dbReference>
<evidence type="ECO:0000256" key="1">
    <source>
        <dbReference type="ARBA" id="ARBA00004651"/>
    </source>
</evidence>
<dbReference type="RefSeq" id="WP_244910753.1">
    <property type="nucleotide sequence ID" value="NZ_QBKP01000019.1"/>
</dbReference>
<evidence type="ECO:0000313" key="11">
    <source>
        <dbReference type="Proteomes" id="UP000244224"/>
    </source>
</evidence>
<evidence type="ECO:0000256" key="3">
    <source>
        <dbReference type="ARBA" id="ARBA00022448"/>
    </source>
</evidence>
<evidence type="ECO:0000256" key="5">
    <source>
        <dbReference type="ARBA" id="ARBA00022692"/>
    </source>
</evidence>
<evidence type="ECO:0000256" key="4">
    <source>
        <dbReference type="ARBA" id="ARBA00022475"/>
    </source>
</evidence>
<dbReference type="InterPro" id="IPR000515">
    <property type="entry name" value="MetI-like"/>
</dbReference>
<keyword evidence="7 8" id="KW-0472">Membrane</keyword>
<evidence type="ECO:0000256" key="6">
    <source>
        <dbReference type="ARBA" id="ARBA00022989"/>
    </source>
</evidence>
<feature type="transmembrane region" description="Helical" evidence="8">
    <location>
        <begin position="86"/>
        <end position="106"/>
    </location>
</feature>
<keyword evidence="11" id="KW-1185">Reference proteome</keyword>
<keyword evidence="5 8" id="KW-0812">Transmembrane</keyword>
<dbReference type="EMBL" id="QBKP01000019">
    <property type="protein sequence ID" value="PTX45940.1"/>
    <property type="molecule type" value="Genomic_DNA"/>
</dbReference>
<dbReference type="CDD" id="cd06261">
    <property type="entry name" value="TM_PBP2"/>
    <property type="match status" value="1"/>
</dbReference>
<name>A0A2T6AQ77_9RHOB</name>
<accession>A0A2T6AQ77</accession>
<dbReference type="SUPFAM" id="SSF161098">
    <property type="entry name" value="MetI-like"/>
    <property type="match status" value="1"/>
</dbReference>
<dbReference type="InterPro" id="IPR035906">
    <property type="entry name" value="MetI-like_sf"/>
</dbReference>
<feature type="domain" description="ABC transmembrane type-1" evidence="9">
    <location>
        <begin position="82"/>
        <end position="217"/>
    </location>
</feature>
<dbReference type="Pfam" id="PF00528">
    <property type="entry name" value="BPD_transp_1"/>
    <property type="match status" value="1"/>
</dbReference>
<dbReference type="PANTHER" id="PTHR42929:SF6">
    <property type="entry name" value="IRON(III)-TRANSPORT SYSTEM PERMEASE PROTEIN SFUB"/>
    <property type="match status" value="1"/>
</dbReference>
<evidence type="ECO:0000259" key="9">
    <source>
        <dbReference type="PROSITE" id="PS50928"/>
    </source>
</evidence>
<feature type="transmembrane region" description="Helical" evidence="8">
    <location>
        <begin position="29"/>
        <end position="49"/>
    </location>
</feature>
<proteinExistence type="inferred from homology"/>